<evidence type="ECO:0000313" key="7">
    <source>
        <dbReference type="Proteomes" id="UP001235712"/>
    </source>
</evidence>
<name>A0ABT9PC74_9ACTN</name>
<evidence type="ECO:0000256" key="2">
    <source>
        <dbReference type="ARBA" id="ARBA00023002"/>
    </source>
</evidence>
<dbReference type="InterPro" id="IPR036291">
    <property type="entry name" value="NAD(P)-bd_dom_sf"/>
</dbReference>
<dbReference type="SUPFAM" id="SSF53223">
    <property type="entry name" value="Aminoacid dehydrogenase-like, N-terminal domain"/>
    <property type="match status" value="1"/>
</dbReference>
<dbReference type="InterPro" id="IPR046346">
    <property type="entry name" value="Aminoacid_DH-like_N_sf"/>
</dbReference>
<sequence>MHIDEVVHSWPGRLCCSRFDEETGAFLTIAVDSTQRGPAAGGTRAMVYESFGDAVRDATRLASSMTSKMVAAGLPMGGGKSVIALPVPRAQLEPEVWQRILDRHAENLAMLNGSYFTGPDIGTGPADMDVLHQRCGFAFGRSEQAGGPGSSAPETAHGVYVAVRAAAREAGMPELDGATVVVQGLGAVGMDVARRLAGQGARLVAADVDALACERAADELGARIIGVDDVLGFAGDVFVPCAVGNMVDDVVASGIDTRVVAGAANNVLASDSAARVLSRRGIVYAPDFVANGGGAIHLIGREVLGWGPEKVAAKVEDIAHTLERIFRTARALRISTDEAAHRLVRESLDQAAA</sequence>
<dbReference type="Proteomes" id="UP001235712">
    <property type="component" value="Unassembled WGS sequence"/>
</dbReference>
<dbReference type="InterPro" id="IPR006096">
    <property type="entry name" value="Glu/Leu/Phe/Val/Trp_DH_C"/>
</dbReference>
<dbReference type="RefSeq" id="WP_307249343.1">
    <property type="nucleotide sequence ID" value="NZ_JAUSQZ010000001.1"/>
</dbReference>
<comment type="caution">
    <text evidence="6">The sequence shown here is derived from an EMBL/GenBank/DDBJ whole genome shotgun (WGS) entry which is preliminary data.</text>
</comment>
<proteinExistence type="inferred from homology"/>
<dbReference type="PANTHER" id="PTHR42722">
    <property type="entry name" value="LEUCINE DEHYDROGENASE"/>
    <property type="match status" value="1"/>
</dbReference>
<organism evidence="6 7">
    <name type="scientific">Kineosporia succinea</name>
    <dbReference type="NCBI Taxonomy" id="84632"/>
    <lineage>
        <taxon>Bacteria</taxon>
        <taxon>Bacillati</taxon>
        <taxon>Actinomycetota</taxon>
        <taxon>Actinomycetes</taxon>
        <taxon>Kineosporiales</taxon>
        <taxon>Kineosporiaceae</taxon>
        <taxon>Kineosporia</taxon>
    </lineage>
</organism>
<dbReference type="PIRSF" id="PIRSF000188">
    <property type="entry name" value="Phe_leu_dh"/>
    <property type="match status" value="1"/>
</dbReference>
<accession>A0ABT9PC74</accession>
<feature type="domain" description="Glutamate/phenylalanine/leucine/valine/L-tryptophan dehydrogenase C-terminal" evidence="5">
    <location>
        <begin position="149"/>
        <end position="351"/>
    </location>
</feature>
<dbReference type="Pfam" id="PF02812">
    <property type="entry name" value="ELFV_dehydrog_N"/>
    <property type="match status" value="1"/>
</dbReference>
<keyword evidence="7" id="KW-1185">Reference proteome</keyword>
<dbReference type="Pfam" id="PF00208">
    <property type="entry name" value="ELFV_dehydrog"/>
    <property type="match status" value="2"/>
</dbReference>
<dbReference type="EMBL" id="JAUSQZ010000001">
    <property type="protein sequence ID" value="MDP9830303.1"/>
    <property type="molecule type" value="Genomic_DNA"/>
</dbReference>
<dbReference type="InterPro" id="IPR006095">
    <property type="entry name" value="Glu/Leu/Phe/Val/Trp_DH"/>
</dbReference>
<dbReference type="InterPro" id="IPR016211">
    <property type="entry name" value="Glu/Phe/Leu/Val/Trp_DH_bac/arc"/>
</dbReference>
<dbReference type="InterPro" id="IPR006097">
    <property type="entry name" value="Glu/Leu/Phe/Val/Trp_DH_dimer"/>
</dbReference>
<evidence type="ECO:0000256" key="3">
    <source>
        <dbReference type="ARBA" id="ARBA00023027"/>
    </source>
</evidence>
<dbReference type="PANTHER" id="PTHR42722:SF1">
    <property type="entry name" value="VALINE DEHYDROGENASE"/>
    <property type="match status" value="1"/>
</dbReference>
<protein>
    <submittedName>
        <fullName evidence="6">Leucine dehydrogenase</fullName>
        <ecNumber evidence="6">1.4.1.9</ecNumber>
    </submittedName>
</protein>
<evidence type="ECO:0000313" key="6">
    <source>
        <dbReference type="EMBL" id="MDP9830303.1"/>
    </source>
</evidence>
<dbReference type="Gene3D" id="3.40.50.720">
    <property type="entry name" value="NAD(P)-binding Rossmann-like Domain"/>
    <property type="match status" value="1"/>
</dbReference>
<dbReference type="GO" id="GO:0050049">
    <property type="term" value="F:L-leucine dehydrogenase activity"/>
    <property type="evidence" value="ECO:0007669"/>
    <property type="project" value="UniProtKB-EC"/>
</dbReference>
<keyword evidence="2 4" id="KW-0560">Oxidoreductase</keyword>
<dbReference type="PRINTS" id="PR00082">
    <property type="entry name" value="GLFDHDRGNASE"/>
</dbReference>
<dbReference type="SMART" id="SM00839">
    <property type="entry name" value="ELFV_dehydrog"/>
    <property type="match status" value="1"/>
</dbReference>
<evidence type="ECO:0000256" key="1">
    <source>
        <dbReference type="ARBA" id="ARBA00006382"/>
    </source>
</evidence>
<dbReference type="SUPFAM" id="SSF51735">
    <property type="entry name" value="NAD(P)-binding Rossmann-fold domains"/>
    <property type="match status" value="1"/>
</dbReference>
<reference evidence="6 7" key="1">
    <citation type="submission" date="2023-07" db="EMBL/GenBank/DDBJ databases">
        <title>Sequencing the genomes of 1000 actinobacteria strains.</title>
        <authorList>
            <person name="Klenk H.-P."/>
        </authorList>
    </citation>
    <scope>NUCLEOTIDE SEQUENCE [LARGE SCALE GENOMIC DNA]</scope>
    <source>
        <strain evidence="6 7">DSM 44388</strain>
    </source>
</reference>
<keyword evidence="3" id="KW-0520">NAD</keyword>
<dbReference type="Gene3D" id="3.40.50.10860">
    <property type="entry name" value="Leucine Dehydrogenase, chain A, domain 1"/>
    <property type="match status" value="1"/>
</dbReference>
<evidence type="ECO:0000256" key="4">
    <source>
        <dbReference type="RuleBase" id="RU004417"/>
    </source>
</evidence>
<gene>
    <name evidence="6" type="ORF">J2S57_006052</name>
</gene>
<dbReference type="EC" id="1.4.1.9" evidence="6"/>
<comment type="similarity">
    <text evidence="1 4">Belongs to the Glu/Leu/Phe/Val dehydrogenases family.</text>
</comment>
<evidence type="ECO:0000259" key="5">
    <source>
        <dbReference type="SMART" id="SM00839"/>
    </source>
</evidence>